<protein>
    <submittedName>
        <fullName evidence="1">Uncharacterized protein</fullName>
    </submittedName>
</protein>
<proteinExistence type="predicted"/>
<dbReference type="Gramene" id="OMERI05G19020.1">
    <property type="protein sequence ID" value="OMERI05G19020.1"/>
    <property type="gene ID" value="OMERI05G19020"/>
</dbReference>
<dbReference type="HOGENOM" id="CLU_2350295_0_0_1"/>
<name>A0A0E0DTC1_9ORYZ</name>
<dbReference type="Proteomes" id="UP000008021">
    <property type="component" value="Chromosome 5"/>
</dbReference>
<dbReference type="EnsemblPlants" id="OMERI05G19020.1">
    <property type="protein sequence ID" value="OMERI05G19020.1"/>
    <property type="gene ID" value="OMERI05G19020"/>
</dbReference>
<evidence type="ECO:0000313" key="2">
    <source>
        <dbReference type="Proteomes" id="UP000008021"/>
    </source>
</evidence>
<evidence type="ECO:0000313" key="1">
    <source>
        <dbReference type="EnsemblPlants" id="OMERI05G19020.1"/>
    </source>
</evidence>
<sequence length="97" mass="10699">MKEKKYKRKRNAEGRERALTTSALRLRRPRGALELELLLGLRLRLPHRRVLRASHLVGGGGGGCGDVAKLEGLPLQFESSAFGNFYLEAQAKSIVAS</sequence>
<keyword evidence="2" id="KW-1185">Reference proteome</keyword>
<dbReference type="AlphaFoldDB" id="A0A0E0DTC1"/>
<accession>A0A0E0DTC1</accession>
<reference evidence="1" key="2">
    <citation type="submission" date="2018-05" db="EMBL/GenBank/DDBJ databases">
        <title>OmerRS3 (Oryza meridionalis Reference Sequence Version 3).</title>
        <authorList>
            <person name="Zhang J."/>
            <person name="Kudrna D."/>
            <person name="Lee S."/>
            <person name="Talag J."/>
            <person name="Welchert J."/>
            <person name="Wing R.A."/>
        </authorList>
    </citation>
    <scope>NUCLEOTIDE SEQUENCE [LARGE SCALE GENOMIC DNA]</scope>
    <source>
        <strain evidence="1">cv. OR44</strain>
    </source>
</reference>
<organism evidence="1">
    <name type="scientific">Oryza meridionalis</name>
    <dbReference type="NCBI Taxonomy" id="40149"/>
    <lineage>
        <taxon>Eukaryota</taxon>
        <taxon>Viridiplantae</taxon>
        <taxon>Streptophyta</taxon>
        <taxon>Embryophyta</taxon>
        <taxon>Tracheophyta</taxon>
        <taxon>Spermatophyta</taxon>
        <taxon>Magnoliopsida</taxon>
        <taxon>Liliopsida</taxon>
        <taxon>Poales</taxon>
        <taxon>Poaceae</taxon>
        <taxon>BOP clade</taxon>
        <taxon>Oryzoideae</taxon>
        <taxon>Oryzeae</taxon>
        <taxon>Oryzinae</taxon>
        <taxon>Oryza</taxon>
    </lineage>
</organism>
<reference evidence="1" key="1">
    <citation type="submission" date="2015-04" db="UniProtKB">
        <authorList>
            <consortium name="EnsemblPlants"/>
        </authorList>
    </citation>
    <scope>IDENTIFICATION</scope>
</reference>